<evidence type="ECO:0000256" key="1">
    <source>
        <dbReference type="ARBA" id="ARBA00004323"/>
    </source>
</evidence>
<keyword evidence="3 10" id="KW-0328">Glycosyltransferase</keyword>
<dbReference type="GO" id="GO:0000139">
    <property type="term" value="C:Golgi membrane"/>
    <property type="evidence" value="ECO:0007669"/>
    <property type="project" value="UniProtKB-SubCell"/>
</dbReference>
<evidence type="ECO:0000313" key="12">
    <source>
        <dbReference type="EMBL" id="CAF1686412.1"/>
    </source>
</evidence>
<dbReference type="OrthoDB" id="5512589at2759"/>
<gene>
    <name evidence="11" type="ORF">CJN711_LOCUS3062</name>
    <name evidence="12" type="ORF">KQP761_LOCUS38766</name>
    <name evidence="13" type="ORF">MBJ925_LOCUS29666</name>
</gene>
<reference evidence="12" key="1">
    <citation type="submission" date="2021-02" db="EMBL/GenBank/DDBJ databases">
        <authorList>
            <person name="Nowell W R."/>
        </authorList>
    </citation>
    <scope>NUCLEOTIDE SEQUENCE</scope>
</reference>
<dbReference type="AlphaFoldDB" id="A0A816HCH8"/>
<comment type="similarity">
    <text evidence="2 10">Belongs to the glycosyltransferase 31 family.</text>
</comment>
<evidence type="ECO:0000256" key="5">
    <source>
        <dbReference type="ARBA" id="ARBA00022692"/>
    </source>
</evidence>
<dbReference type="PANTHER" id="PTHR11214">
    <property type="entry name" value="BETA-1,3-N-ACETYLGLUCOSAMINYLTRANSFERASE"/>
    <property type="match status" value="1"/>
</dbReference>
<evidence type="ECO:0000256" key="4">
    <source>
        <dbReference type="ARBA" id="ARBA00022679"/>
    </source>
</evidence>
<comment type="subcellular location">
    <subcellularLocation>
        <location evidence="1 10">Golgi apparatus membrane</location>
        <topology evidence="1 10">Single-pass type II membrane protein</topology>
    </subcellularLocation>
</comment>
<comment type="caution">
    <text evidence="12">The sequence shown here is derived from an EMBL/GenBank/DDBJ whole genome shotgun (WGS) entry which is preliminary data.</text>
</comment>
<dbReference type="EC" id="2.4.1.-" evidence="10"/>
<protein>
    <recommendedName>
        <fullName evidence="10">Hexosyltransferase</fullName>
        <ecNumber evidence="10">2.4.1.-</ecNumber>
    </recommendedName>
</protein>
<keyword evidence="8 10" id="KW-0333">Golgi apparatus</keyword>
<keyword evidence="7 10" id="KW-1133">Transmembrane helix</keyword>
<dbReference type="Gene3D" id="3.90.550.50">
    <property type="match status" value="1"/>
</dbReference>
<keyword evidence="6 10" id="KW-0735">Signal-anchor</keyword>
<evidence type="ECO:0000256" key="6">
    <source>
        <dbReference type="ARBA" id="ARBA00022968"/>
    </source>
</evidence>
<keyword evidence="4" id="KW-0808">Transferase</keyword>
<dbReference type="PANTHER" id="PTHR11214:SF3">
    <property type="entry name" value="BETA-1,3-GALACTOSYLTRANSFERASE 6"/>
    <property type="match status" value="1"/>
</dbReference>
<dbReference type="Pfam" id="PF01762">
    <property type="entry name" value="Galactosyl_T"/>
    <property type="match status" value="1"/>
</dbReference>
<evidence type="ECO:0000256" key="2">
    <source>
        <dbReference type="ARBA" id="ARBA00008661"/>
    </source>
</evidence>
<sequence>MEFDFANSNAHICLNRKRCFSILLLLNCTLACLYYTYVQNQPDGTKYNSNNAKGIHINFNKNQSSIKPSKPIEYIRTILENEYNYDDLVKFYNLNEKEFSLGLRCARKSKRIETTTQVNYTGDTTSKNNSTTISSSPIATTSQVDSLYTSPYYRYQRKTFFTFVIDHADVCLNESIDLLIMIISKSDNYKTRDAIRRTWGSGENLGDYSSIRMKLFFLIDFDEKLSTNIRLENDLFHDIIQVELPPQYTLVTYRVLSLFEWSFRFCRRAKFLFKTDDDIFINLILLLKFISPRLDKPTNNSFLIPEMTIYGYKHYRPGVFRQANDPVGARYVITPDEFPCSHYPDFLSGFGYVMSKKGRDAIIYAAYRNTDKPFRISDVYLTGILPDYLSIERQPLSDYTIRYQGSCENFFENSKAFACAAGLHHGDSTDVFDKFNRYWQYVKKSL</sequence>
<dbReference type="GO" id="GO:0006493">
    <property type="term" value="P:protein O-linked glycosylation"/>
    <property type="evidence" value="ECO:0007669"/>
    <property type="project" value="TreeGrafter"/>
</dbReference>
<proteinExistence type="inferred from homology"/>
<dbReference type="Proteomes" id="UP000663824">
    <property type="component" value="Unassembled WGS sequence"/>
</dbReference>
<dbReference type="Proteomes" id="UP000663834">
    <property type="component" value="Unassembled WGS sequence"/>
</dbReference>
<dbReference type="EMBL" id="CAJNOW010022053">
    <property type="protein sequence ID" value="CAF1686412.1"/>
    <property type="molecule type" value="Genomic_DNA"/>
</dbReference>
<dbReference type="InterPro" id="IPR002659">
    <property type="entry name" value="Glyco_trans_31"/>
</dbReference>
<feature type="transmembrane region" description="Helical" evidence="10">
    <location>
        <begin position="20"/>
        <end position="38"/>
    </location>
</feature>
<evidence type="ECO:0000313" key="11">
    <source>
        <dbReference type="EMBL" id="CAF1015870.1"/>
    </source>
</evidence>
<name>A0A816HCH8_9BILA</name>
<evidence type="ECO:0000313" key="13">
    <source>
        <dbReference type="EMBL" id="CAF2141870.1"/>
    </source>
</evidence>
<evidence type="ECO:0000256" key="3">
    <source>
        <dbReference type="ARBA" id="ARBA00022676"/>
    </source>
</evidence>
<organism evidence="12 14">
    <name type="scientific">Rotaria magnacalcarata</name>
    <dbReference type="NCBI Taxonomy" id="392030"/>
    <lineage>
        <taxon>Eukaryota</taxon>
        <taxon>Metazoa</taxon>
        <taxon>Spiralia</taxon>
        <taxon>Gnathifera</taxon>
        <taxon>Rotifera</taxon>
        <taxon>Eurotatoria</taxon>
        <taxon>Bdelloidea</taxon>
        <taxon>Philodinida</taxon>
        <taxon>Philodinidae</taxon>
        <taxon>Rotaria</taxon>
    </lineage>
</organism>
<dbReference type="EMBL" id="CAJNOV010000288">
    <property type="protein sequence ID" value="CAF1015870.1"/>
    <property type="molecule type" value="Genomic_DNA"/>
</dbReference>
<evidence type="ECO:0000256" key="8">
    <source>
        <dbReference type="ARBA" id="ARBA00023034"/>
    </source>
</evidence>
<evidence type="ECO:0000256" key="10">
    <source>
        <dbReference type="RuleBase" id="RU363063"/>
    </source>
</evidence>
<evidence type="ECO:0000256" key="9">
    <source>
        <dbReference type="ARBA" id="ARBA00023136"/>
    </source>
</evidence>
<keyword evidence="9 10" id="KW-0472">Membrane</keyword>
<dbReference type="EMBL" id="CAJNRE010015891">
    <property type="protein sequence ID" value="CAF2141870.1"/>
    <property type="molecule type" value="Genomic_DNA"/>
</dbReference>
<keyword evidence="5 10" id="KW-0812">Transmembrane</keyword>
<evidence type="ECO:0000256" key="7">
    <source>
        <dbReference type="ARBA" id="ARBA00022989"/>
    </source>
</evidence>
<accession>A0A816HCH8</accession>
<dbReference type="Proteomes" id="UP000663855">
    <property type="component" value="Unassembled WGS sequence"/>
</dbReference>
<dbReference type="GO" id="GO:0016758">
    <property type="term" value="F:hexosyltransferase activity"/>
    <property type="evidence" value="ECO:0007669"/>
    <property type="project" value="InterPro"/>
</dbReference>
<evidence type="ECO:0000313" key="14">
    <source>
        <dbReference type="Proteomes" id="UP000663834"/>
    </source>
</evidence>